<feature type="compositionally biased region" description="Polar residues" evidence="1">
    <location>
        <begin position="52"/>
        <end position="62"/>
    </location>
</feature>
<feature type="compositionally biased region" description="Basic residues" evidence="1">
    <location>
        <begin position="200"/>
        <end position="212"/>
    </location>
</feature>
<reference evidence="2" key="1">
    <citation type="submission" date="2022-07" db="EMBL/GenBank/DDBJ databases">
        <title>Genome Sequence of Agrocybe chaxingu.</title>
        <authorList>
            <person name="Buettner E."/>
        </authorList>
    </citation>
    <scope>NUCLEOTIDE SEQUENCE</scope>
    <source>
        <strain evidence="2">MP-N11</strain>
    </source>
</reference>
<dbReference type="AlphaFoldDB" id="A0A9W8JPZ7"/>
<feature type="compositionally biased region" description="Pro residues" evidence="1">
    <location>
        <begin position="252"/>
        <end position="265"/>
    </location>
</feature>
<name>A0A9W8JPZ7_9AGAR</name>
<comment type="caution">
    <text evidence="2">The sequence shown here is derived from an EMBL/GenBank/DDBJ whole genome shotgun (WGS) entry which is preliminary data.</text>
</comment>
<proteinExistence type="predicted"/>
<dbReference type="EMBL" id="JANKHO010002338">
    <property type="protein sequence ID" value="KAJ3493041.1"/>
    <property type="molecule type" value="Genomic_DNA"/>
</dbReference>
<keyword evidence="3" id="KW-1185">Reference proteome</keyword>
<accession>A0A9W8JPZ7</accession>
<protein>
    <submittedName>
        <fullName evidence="2">Uncharacterized protein</fullName>
    </submittedName>
</protein>
<feature type="region of interest" description="Disordered" evidence="1">
    <location>
        <begin position="36"/>
        <end position="65"/>
    </location>
</feature>
<feature type="region of interest" description="Disordered" evidence="1">
    <location>
        <begin position="179"/>
        <end position="223"/>
    </location>
</feature>
<evidence type="ECO:0000313" key="2">
    <source>
        <dbReference type="EMBL" id="KAJ3493041.1"/>
    </source>
</evidence>
<evidence type="ECO:0000256" key="1">
    <source>
        <dbReference type="SAM" id="MobiDB-lite"/>
    </source>
</evidence>
<dbReference type="OrthoDB" id="2687560at2759"/>
<feature type="compositionally biased region" description="Low complexity" evidence="1">
    <location>
        <begin position="241"/>
        <end position="251"/>
    </location>
</feature>
<organism evidence="2 3">
    <name type="scientific">Agrocybe chaxingu</name>
    <dbReference type="NCBI Taxonomy" id="84603"/>
    <lineage>
        <taxon>Eukaryota</taxon>
        <taxon>Fungi</taxon>
        <taxon>Dikarya</taxon>
        <taxon>Basidiomycota</taxon>
        <taxon>Agaricomycotina</taxon>
        <taxon>Agaricomycetes</taxon>
        <taxon>Agaricomycetidae</taxon>
        <taxon>Agaricales</taxon>
        <taxon>Agaricineae</taxon>
        <taxon>Strophariaceae</taxon>
        <taxon>Agrocybe</taxon>
    </lineage>
</organism>
<evidence type="ECO:0000313" key="3">
    <source>
        <dbReference type="Proteomes" id="UP001148786"/>
    </source>
</evidence>
<dbReference type="Proteomes" id="UP001148786">
    <property type="component" value="Unassembled WGS sequence"/>
</dbReference>
<sequence>MRFYEHAYSPLSLVHMDLTGGGTRVRVIYATRKTRHQAGVWKHPHDPRKTSHPASGDSSSRQEPPCFSAALQSVVESHPIVAAAESMGHLDTAFPSDSGRDPSAALNHMRQLPKHGLDVTTTTKSVLASTRQEDSFRLCDPEPLEEVISSVDRTMSAKRSSRTLKASRRLLIIDFNESRPAHRNDDHDPVTIPRPISPRHSQHRTLRRKKHLNVTQPPRPALEPIAISLSLPTNTRDLSEPESLASASSDVPTPPTSPKVPPAPATAPSSPVRIGHPSRPYYSAIRKQGISPPSSRPTSLSGPPTTSTSTRPQSYKPACLATPDFNSQHDRLTPSLHVLHVRQPSLSHQYRQAVFSVIRSS</sequence>
<feature type="region of interest" description="Disordered" evidence="1">
    <location>
        <begin position="235"/>
        <end position="326"/>
    </location>
</feature>
<feature type="compositionally biased region" description="Basic and acidic residues" evidence="1">
    <location>
        <begin position="179"/>
        <end position="189"/>
    </location>
</feature>
<feature type="compositionally biased region" description="Low complexity" evidence="1">
    <location>
        <begin position="291"/>
        <end position="314"/>
    </location>
</feature>
<gene>
    <name evidence="2" type="ORF">NLJ89_g11107</name>
</gene>